<protein>
    <recommendedName>
        <fullName evidence="6">Probable membrane transporter protein</fullName>
    </recommendedName>
</protein>
<keyword evidence="6" id="KW-1003">Cell membrane</keyword>
<comment type="similarity">
    <text evidence="2 6">Belongs to the 4-toluene sulfonate uptake permease (TSUP) (TC 2.A.102) family.</text>
</comment>
<feature type="transmembrane region" description="Helical" evidence="6">
    <location>
        <begin position="48"/>
        <end position="70"/>
    </location>
</feature>
<accession>A0ABW9XYN4</accession>
<evidence type="ECO:0000256" key="3">
    <source>
        <dbReference type="ARBA" id="ARBA00022692"/>
    </source>
</evidence>
<keyword evidence="4 6" id="KW-1133">Transmembrane helix</keyword>
<comment type="caution">
    <text evidence="7">The sequence shown here is derived from an EMBL/GenBank/DDBJ whole genome shotgun (WGS) entry which is preliminary data.</text>
</comment>
<evidence type="ECO:0000256" key="6">
    <source>
        <dbReference type="RuleBase" id="RU363041"/>
    </source>
</evidence>
<dbReference type="InterPro" id="IPR002781">
    <property type="entry name" value="TM_pro_TauE-like"/>
</dbReference>
<reference evidence="7 8" key="1">
    <citation type="submission" date="2020-01" db="EMBL/GenBank/DDBJ databases">
        <title>Paenibacillus soybeanensis sp. nov. isolated from the nodules of soybean (Glycine max(L.) Merr).</title>
        <authorList>
            <person name="Wang H."/>
        </authorList>
    </citation>
    <scope>NUCLEOTIDE SEQUENCE [LARGE SCALE GENOMIC DNA]</scope>
    <source>
        <strain evidence="7 8">T1</strain>
    </source>
</reference>
<comment type="subcellular location">
    <subcellularLocation>
        <location evidence="6">Cell membrane</location>
        <topology evidence="6">Multi-pass membrane protein</topology>
    </subcellularLocation>
    <subcellularLocation>
        <location evidence="1">Membrane</location>
        <topology evidence="1">Multi-pass membrane protein</topology>
    </subcellularLocation>
</comment>
<dbReference type="InterPro" id="IPR051598">
    <property type="entry name" value="TSUP/Inactive_protease-like"/>
</dbReference>
<keyword evidence="5 6" id="KW-0472">Membrane</keyword>
<dbReference type="RefSeq" id="WP_161746867.1">
    <property type="nucleotide sequence ID" value="NZ_JAAAMV010000032.1"/>
</dbReference>
<sequence length="104" mass="11093">MKQKYGYNALPALMIGGAVGLIAGLLGIGGGILLIPTMLLLFRFPPHIATATSMAVIFVSALFGSGMHLIRGEWDWFLVLSWLRVRYLAAGSAHASRGVSAVYC</sequence>
<organism evidence="7 8">
    <name type="scientific">Paenibacillus glycinis</name>
    <dbReference type="NCBI Taxonomy" id="2697035"/>
    <lineage>
        <taxon>Bacteria</taxon>
        <taxon>Bacillati</taxon>
        <taxon>Bacillota</taxon>
        <taxon>Bacilli</taxon>
        <taxon>Bacillales</taxon>
        <taxon>Paenibacillaceae</taxon>
        <taxon>Paenibacillus</taxon>
    </lineage>
</organism>
<evidence type="ECO:0000313" key="8">
    <source>
        <dbReference type="Proteomes" id="UP000665561"/>
    </source>
</evidence>
<evidence type="ECO:0000256" key="4">
    <source>
        <dbReference type="ARBA" id="ARBA00022989"/>
    </source>
</evidence>
<keyword evidence="3 6" id="KW-0812">Transmembrane</keyword>
<evidence type="ECO:0000256" key="2">
    <source>
        <dbReference type="ARBA" id="ARBA00009142"/>
    </source>
</evidence>
<dbReference type="PANTHER" id="PTHR43701:SF2">
    <property type="entry name" value="MEMBRANE TRANSPORTER PROTEIN YJNA-RELATED"/>
    <property type="match status" value="1"/>
</dbReference>
<proteinExistence type="inferred from homology"/>
<dbReference type="EMBL" id="JAAAMV010000032">
    <property type="protein sequence ID" value="NBD27847.1"/>
    <property type="molecule type" value="Genomic_DNA"/>
</dbReference>
<dbReference type="Pfam" id="PF01925">
    <property type="entry name" value="TauE"/>
    <property type="match status" value="1"/>
</dbReference>
<gene>
    <name evidence="7" type="ORF">GT019_28605</name>
</gene>
<evidence type="ECO:0000256" key="1">
    <source>
        <dbReference type="ARBA" id="ARBA00004141"/>
    </source>
</evidence>
<feature type="transmembrane region" description="Helical" evidence="6">
    <location>
        <begin position="12"/>
        <end position="42"/>
    </location>
</feature>
<dbReference type="PANTHER" id="PTHR43701">
    <property type="entry name" value="MEMBRANE TRANSPORTER PROTEIN MJ0441-RELATED"/>
    <property type="match status" value="1"/>
</dbReference>
<evidence type="ECO:0000313" key="7">
    <source>
        <dbReference type="EMBL" id="NBD27847.1"/>
    </source>
</evidence>
<keyword evidence="8" id="KW-1185">Reference proteome</keyword>
<name>A0ABW9XYN4_9BACL</name>
<dbReference type="Proteomes" id="UP000665561">
    <property type="component" value="Unassembled WGS sequence"/>
</dbReference>
<evidence type="ECO:0000256" key="5">
    <source>
        <dbReference type="ARBA" id="ARBA00023136"/>
    </source>
</evidence>